<dbReference type="Proteomes" id="UP001412239">
    <property type="component" value="Unassembled WGS sequence"/>
</dbReference>
<dbReference type="GO" id="GO:0003676">
    <property type="term" value="F:nucleic acid binding"/>
    <property type="evidence" value="ECO:0007669"/>
    <property type="project" value="InterPro"/>
</dbReference>
<dbReference type="AlphaFoldDB" id="A0A292PYM7"/>
<feature type="non-terminal residue" evidence="1">
    <location>
        <position position="1"/>
    </location>
</feature>
<protein>
    <submittedName>
        <fullName evidence="1">Uncharacterized protein</fullName>
    </submittedName>
</protein>
<feature type="non-terminal residue" evidence="1">
    <location>
        <position position="58"/>
    </location>
</feature>
<evidence type="ECO:0000313" key="1">
    <source>
        <dbReference type="EMBL" id="CUS11593.1"/>
    </source>
</evidence>
<proteinExistence type="predicted"/>
<keyword evidence="2" id="KW-1185">Reference proteome</keyword>
<sequence>TSLIAHVLESNITIAQATEGLAYVKKWVPDRGVAFLARNSVHHDRVFLARYYPSVDHL</sequence>
<evidence type="ECO:0000313" key="2">
    <source>
        <dbReference type="Proteomes" id="UP001412239"/>
    </source>
</evidence>
<dbReference type="InterPro" id="IPR036397">
    <property type="entry name" value="RNaseH_sf"/>
</dbReference>
<dbReference type="Gene3D" id="3.30.420.10">
    <property type="entry name" value="Ribonuclease H-like superfamily/Ribonuclease H"/>
    <property type="match status" value="1"/>
</dbReference>
<gene>
    <name evidence="1" type="ORF">GSTUAT00004285001</name>
</gene>
<reference evidence="1" key="1">
    <citation type="submission" date="2015-10" db="EMBL/GenBank/DDBJ databases">
        <authorList>
            <person name="Regsiter A."/>
            <person name="william w."/>
        </authorList>
    </citation>
    <scope>NUCLEOTIDE SEQUENCE</scope>
    <source>
        <strain evidence="1">Montdore</strain>
    </source>
</reference>
<organism evidence="1 2">
    <name type="scientific">Tuber aestivum</name>
    <name type="common">summer truffle</name>
    <dbReference type="NCBI Taxonomy" id="59557"/>
    <lineage>
        <taxon>Eukaryota</taxon>
        <taxon>Fungi</taxon>
        <taxon>Dikarya</taxon>
        <taxon>Ascomycota</taxon>
        <taxon>Pezizomycotina</taxon>
        <taxon>Pezizomycetes</taxon>
        <taxon>Pezizales</taxon>
        <taxon>Tuberaceae</taxon>
        <taxon>Tuber</taxon>
    </lineage>
</organism>
<accession>A0A292PYM7</accession>
<name>A0A292PYM7_9PEZI</name>
<dbReference type="EMBL" id="LN891016">
    <property type="protein sequence ID" value="CUS11593.1"/>
    <property type="molecule type" value="Genomic_DNA"/>
</dbReference>